<evidence type="ECO:0000256" key="4">
    <source>
        <dbReference type="SAM" id="Phobius"/>
    </source>
</evidence>
<evidence type="ECO:0000256" key="3">
    <source>
        <dbReference type="SAM" id="MobiDB-lite"/>
    </source>
</evidence>
<dbReference type="Proteomes" id="UP000298216">
    <property type="component" value="Unassembled WGS sequence"/>
</dbReference>
<gene>
    <name evidence="6" type="ORF">EGY25_14570</name>
</gene>
<dbReference type="GO" id="GO:0016780">
    <property type="term" value="F:phosphotransferase activity, for other substituted phosphate groups"/>
    <property type="evidence" value="ECO:0007669"/>
    <property type="project" value="TreeGrafter"/>
</dbReference>
<dbReference type="AlphaFoldDB" id="A0A4Y9RRL6"/>
<dbReference type="Pfam" id="PF02397">
    <property type="entry name" value="Bac_transf"/>
    <property type="match status" value="1"/>
</dbReference>
<dbReference type="PANTHER" id="PTHR30576">
    <property type="entry name" value="COLANIC BIOSYNTHESIS UDP-GLUCOSE LIPID CARRIER TRANSFERASE"/>
    <property type="match status" value="1"/>
</dbReference>
<keyword evidence="4" id="KW-0472">Membrane</keyword>
<proteinExistence type="inferred from homology"/>
<keyword evidence="6" id="KW-0808">Transferase</keyword>
<feature type="region of interest" description="Disordered" evidence="3">
    <location>
        <begin position="1"/>
        <end position="21"/>
    </location>
</feature>
<dbReference type="GO" id="GO:0000271">
    <property type="term" value="P:polysaccharide biosynthetic process"/>
    <property type="evidence" value="ECO:0007669"/>
    <property type="project" value="UniProtKB-KW"/>
</dbReference>
<evidence type="ECO:0000313" key="6">
    <source>
        <dbReference type="EMBL" id="TFW10921.1"/>
    </source>
</evidence>
<dbReference type="InterPro" id="IPR003362">
    <property type="entry name" value="Bact_transf"/>
</dbReference>
<feature type="domain" description="Bacterial sugar transferase" evidence="5">
    <location>
        <begin position="30"/>
        <end position="214"/>
    </location>
</feature>
<feature type="transmembrane region" description="Helical" evidence="4">
    <location>
        <begin position="34"/>
        <end position="55"/>
    </location>
</feature>
<keyword evidence="4" id="KW-1133">Transmembrane helix</keyword>
<sequence length="220" mass="24505">MAIAEAAGRRQARVRPNTSRRGGDQARWIRVLDVVVSLAAILFFLPLMVLTALAIRGQDGGPALFRQARLGRGGVLFDCLKFRSMAVDAEARLPDLMDAEWAAARKFRRDARVTRLGRVLRLSSLDELPQLINVLRGEMSLVGPRPIVLGEAQLYGRRLQAYCAVRPGLTGLWQISGRNDVAYCRRVAMDVWLVRNASVRVYLMILARTIHAVLSRRGAC</sequence>
<keyword evidence="2" id="KW-0270">Exopolysaccharide synthesis</keyword>
<evidence type="ECO:0000256" key="2">
    <source>
        <dbReference type="ARBA" id="ARBA00023169"/>
    </source>
</evidence>
<comment type="similarity">
    <text evidence="1">Belongs to the bacterial sugar transferase family.</text>
</comment>
<dbReference type="EMBL" id="SPVH01000007">
    <property type="protein sequence ID" value="TFW10921.1"/>
    <property type="molecule type" value="Genomic_DNA"/>
</dbReference>
<evidence type="ECO:0000259" key="5">
    <source>
        <dbReference type="Pfam" id="PF02397"/>
    </source>
</evidence>
<accession>A0A4Y9RRL6</accession>
<comment type="caution">
    <text evidence="6">The sequence shown here is derived from an EMBL/GenBank/DDBJ whole genome shotgun (WGS) entry which is preliminary data.</text>
</comment>
<keyword evidence="4" id="KW-0812">Transmembrane</keyword>
<dbReference type="OrthoDB" id="9808602at2"/>
<reference evidence="6 7" key="1">
    <citation type="submission" date="2019-03" db="EMBL/GenBank/DDBJ databases">
        <title>Draft genome of Brevundimonas sp. a heavy metal resistant soil bacteria.</title>
        <authorList>
            <person name="Soto J."/>
        </authorList>
    </citation>
    <scope>NUCLEOTIDE SEQUENCE [LARGE SCALE GENOMIC DNA]</scope>
    <source>
        <strain evidence="6 7">B-10</strain>
    </source>
</reference>
<protein>
    <submittedName>
        <fullName evidence="6">Sugar transferase</fullName>
    </submittedName>
</protein>
<name>A0A4Y9RRL6_9CAUL</name>
<dbReference type="PANTHER" id="PTHR30576:SF10">
    <property type="entry name" value="SLL5057 PROTEIN"/>
    <property type="match status" value="1"/>
</dbReference>
<evidence type="ECO:0000256" key="1">
    <source>
        <dbReference type="ARBA" id="ARBA00006464"/>
    </source>
</evidence>
<dbReference type="RefSeq" id="WP_135195750.1">
    <property type="nucleotide sequence ID" value="NZ_SPVH01000007.1"/>
</dbReference>
<keyword evidence="7" id="KW-1185">Reference proteome</keyword>
<organism evidence="6 7">
    <name type="scientific">Brevundimonas intermedia</name>
    <dbReference type="NCBI Taxonomy" id="74315"/>
    <lineage>
        <taxon>Bacteria</taxon>
        <taxon>Pseudomonadati</taxon>
        <taxon>Pseudomonadota</taxon>
        <taxon>Alphaproteobacteria</taxon>
        <taxon>Caulobacterales</taxon>
        <taxon>Caulobacteraceae</taxon>
        <taxon>Brevundimonas</taxon>
    </lineage>
</organism>
<evidence type="ECO:0000313" key="7">
    <source>
        <dbReference type="Proteomes" id="UP000298216"/>
    </source>
</evidence>